<keyword evidence="3" id="KW-1185">Reference proteome</keyword>
<dbReference type="Proteomes" id="UP001603857">
    <property type="component" value="Unassembled WGS sequence"/>
</dbReference>
<evidence type="ECO:0000256" key="1">
    <source>
        <dbReference type="SAM" id="MobiDB-lite"/>
    </source>
</evidence>
<comment type="caution">
    <text evidence="2">The sequence shown here is derived from an EMBL/GenBank/DDBJ whole genome shotgun (WGS) entry which is preliminary data.</text>
</comment>
<name>A0ABD1MVQ5_9FABA</name>
<feature type="region of interest" description="Disordered" evidence="1">
    <location>
        <begin position="391"/>
        <end position="412"/>
    </location>
</feature>
<protein>
    <submittedName>
        <fullName evidence="2">Uncharacterized protein</fullName>
    </submittedName>
</protein>
<organism evidence="2 3">
    <name type="scientific">Flemingia macrophylla</name>
    <dbReference type="NCBI Taxonomy" id="520843"/>
    <lineage>
        <taxon>Eukaryota</taxon>
        <taxon>Viridiplantae</taxon>
        <taxon>Streptophyta</taxon>
        <taxon>Embryophyta</taxon>
        <taxon>Tracheophyta</taxon>
        <taxon>Spermatophyta</taxon>
        <taxon>Magnoliopsida</taxon>
        <taxon>eudicotyledons</taxon>
        <taxon>Gunneridae</taxon>
        <taxon>Pentapetalae</taxon>
        <taxon>rosids</taxon>
        <taxon>fabids</taxon>
        <taxon>Fabales</taxon>
        <taxon>Fabaceae</taxon>
        <taxon>Papilionoideae</taxon>
        <taxon>50 kb inversion clade</taxon>
        <taxon>NPAAA clade</taxon>
        <taxon>indigoferoid/millettioid clade</taxon>
        <taxon>Phaseoleae</taxon>
        <taxon>Flemingia</taxon>
    </lineage>
</organism>
<gene>
    <name evidence="2" type="ORF">Fmac_007824</name>
</gene>
<evidence type="ECO:0000313" key="3">
    <source>
        <dbReference type="Proteomes" id="UP001603857"/>
    </source>
</evidence>
<dbReference type="EMBL" id="JBGMDY010000003">
    <property type="protein sequence ID" value="KAL2339884.1"/>
    <property type="molecule type" value="Genomic_DNA"/>
</dbReference>
<evidence type="ECO:0000313" key="2">
    <source>
        <dbReference type="EMBL" id="KAL2339884.1"/>
    </source>
</evidence>
<dbReference type="AlphaFoldDB" id="A0ABD1MVQ5"/>
<reference evidence="2 3" key="1">
    <citation type="submission" date="2024-08" db="EMBL/GenBank/DDBJ databases">
        <title>Insights into the chromosomal genome structure of Flemingia macrophylla.</title>
        <authorList>
            <person name="Ding Y."/>
            <person name="Zhao Y."/>
            <person name="Bi W."/>
            <person name="Wu M."/>
            <person name="Zhao G."/>
            <person name="Gong Y."/>
            <person name="Li W."/>
            <person name="Zhang P."/>
        </authorList>
    </citation>
    <scope>NUCLEOTIDE SEQUENCE [LARGE SCALE GENOMIC DNA]</scope>
    <source>
        <strain evidence="2">DYQJB</strain>
        <tissue evidence="2">Leaf</tissue>
    </source>
</reference>
<accession>A0ABD1MVQ5</accession>
<sequence>MTRRNEGENEYIGANRRRDVSYADVIQWGRARVLKECDRWLAKSLVGRLHFADYFDKLGEIQNMHSNESLTLRYIEDDMVLISSLEERDDTRMRNSMNEDFWAMFYDVRAGEPFILPGFRLTWGLRQLVSADLDTILKKNIDNAGLLIKTPSQLPIQYDFRVKINKNFEVLHFNKSALNLAVNSLSWRWGWRRSKGIGGEFESLSTGYFECYAVRGKVVCGTGGDYRICGSMVQILKGGIMETSRENGTPEFEVEAAKDRVGMQESENDAYIAKNIGLLENTLSEQFTLKEFNTYEKSIVRHTYQAHVAISNLGDIRVGKGKLTSQLGLETNAARGELEQAEENNGLDCGSISKTIAMTGTEVEARTKLWIFVPIQEAVKTTMQLEARRNSGNIQKEGWDRESVTTSSMEAN</sequence>
<proteinExistence type="predicted"/>